<feature type="transmembrane region" description="Helical" evidence="2">
    <location>
        <begin position="857"/>
        <end position="887"/>
    </location>
</feature>
<evidence type="ECO:0000313" key="3">
    <source>
        <dbReference type="EMBL" id="KDN63173.1"/>
    </source>
</evidence>
<protein>
    <recommendedName>
        <fullName evidence="5">3-hydroxyisobutyrate dehydrogenase protein</fullName>
    </recommendedName>
</protein>
<dbReference type="OrthoDB" id="2624308at2759"/>
<feature type="transmembrane region" description="Helical" evidence="2">
    <location>
        <begin position="610"/>
        <end position="631"/>
    </location>
</feature>
<name>A0A066X242_COLSU</name>
<dbReference type="CDD" id="cd11296">
    <property type="entry name" value="O-FucT_like"/>
    <property type="match status" value="1"/>
</dbReference>
<feature type="compositionally biased region" description="Polar residues" evidence="1">
    <location>
        <begin position="156"/>
        <end position="174"/>
    </location>
</feature>
<feature type="region of interest" description="Disordered" evidence="1">
    <location>
        <begin position="132"/>
        <end position="193"/>
    </location>
</feature>
<feature type="transmembrane region" description="Helical" evidence="2">
    <location>
        <begin position="926"/>
        <end position="948"/>
    </location>
</feature>
<comment type="caution">
    <text evidence="3">The sequence shown here is derived from an EMBL/GenBank/DDBJ whole genome shotgun (WGS) entry which is preliminary data.</text>
</comment>
<dbReference type="EMBL" id="JMSE01001258">
    <property type="protein sequence ID" value="KDN63173.1"/>
    <property type="molecule type" value="Genomic_DNA"/>
</dbReference>
<evidence type="ECO:0008006" key="5">
    <source>
        <dbReference type="Google" id="ProtNLM"/>
    </source>
</evidence>
<reference evidence="4" key="1">
    <citation type="journal article" date="2014" name="Genome Announc.">
        <title>Draft genome sequence of Colletotrichum sublineola, a destructive pathogen of cultivated sorghum.</title>
        <authorList>
            <person name="Baroncelli R."/>
            <person name="Sanz-Martin J.M."/>
            <person name="Rech G.E."/>
            <person name="Sukno S.A."/>
            <person name="Thon M.R."/>
        </authorList>
    </citation>
    <scope>NUCLEOTIDE SEQUENCE [LARGE SCALE GENOMIC DNA]</scope>
    <source>
        <strain evidence="4">TX430BB</strain>
    </source>
</reference>
<evidence type="ECO:0000256" key="2">
    <source>
        <dbReference type="SAM" id="Phobius"/>
    </source>
</evidence>
<evidence type="ECO:0000256" key="1">
    <source>
        <dbReference type="SAM" id="MobiDB-lite"/>
    </source>
</evidence>
<dbReference type="STRING" id="1173701.A0A066X242"/>
<feature type="transmembrane region" description="Helical" evidence="2">
    <location>
        <begin position="893"/>
        <end position="914"/>
    </location>
</feature>
<proteinExistence type="predicted"/>
<feature type="transmembrane region" description="Helical" evidence="2">
    <location>
        <begin position="828"/>
        <end position="845"/>
    </location>
</feature>
<sequence>MQSLFTDPSHDWWHRPSDGSLVPLVLQTGDNPQLLPETSTWSRLGTPSSRVSPLLRLSYWIASSLFIRGTRKYDLRIGSIAFTALKLVVALPLLCVLVCWTGNLHLQESVVQLTDTPGFNVVDLRYDIVRVPRSPDDGSSSHPYQPAPRQLHDRSTAASVSQGHTGSSGRSYTDNIRLGQAFPPSDRRQTVSSSPLLRPRYLCFVKDFDKGIYETVKVSDYLEQHGDDIDLEFVFVSYTRMQFRVATEAEIDKHNYPDEATREANREIARRDRKTLAQWGIDAAKRVGKRAFWLDFECVRNDDGVARSTSSSEDVYRICDIVRAAHSIIIAIGPSASEKIAAQIDGRETPGYRREEVTPWLRQWGSRLWTLPELLLCPAEYRIKLYVLGDPAEPKAIAKRNFAERAWDDAEAVKELVDHFEGSAILTEIRLIEAALSCFSRRQTDQFSQGDIAYATMGLFPSRHRPQVNKEDSGFQAFAKLSLANDRGAFLSRLLCLAPRQGAPWHRIEDRWGVTLSDIYPISNVVSGAADSEAIILDGVYGATIHWDAIDAEPLFGRNAKSIVPWLMLVQTTIVIGPLVFLTMICLTSIISARRESHSAQATQALFLRLYSWMLLWIGLIAGLFCVVLIVSRCQPQPPQKSRLIGLEGMMTASKVAEYLWGFDHGELTTVTYLSYSDNVDSRQSILPPHRFPRQEENVFTLVDTKMMTVTHFHCNRPPVAMFVCGSEGGAQRSLLCSYDWRTQTFHRQTVLRVARQGLDQLHLIDGVQVSLAPHPDASINLPEDGGNSIPRSPSLQFGINELGVRVEEPDWKLRSPQGVCRSWKTELLFLALCLVDINTLVSYYNDSYTGMLSYNISFIGGLLSALILLCYFPLAPIAMCTFAASGPYTHPYIPYVSEAGGAAVMFLAGLAVYKYPSQLLCTVAVCYLLSSAANLVSTSSLGNYILFPLHLVRQLGHVVQPLLWAIAVHETQTWAEALGSVSLAMIGPVIGQTILLFTSDKLKTFTVQLPLLVSQVTVWAVLWAHLKVRMYLTIECPRLGRPGKGEVAECHTNQIDSKGRTKPLNVNFSILILEWESAPIPLFIRDILAKQYGRPSTLLQKVQVPEQLIPPGERNHMGYMFDTGHFIKSLRLSCPQVRLYDDIGEVHKALGPPQTWSLGLFPESLIDEEKIPSTGIQHPNRWRGQPYDWLGQVDTDVSATGRPSNGPFIVDLGRSFLTFPIYNDREPFVQAFGNILKFSFKMTQPGDDAAPSKTNFEETWTLFAETKQTAEYLEQAVSANPSLVYTANGDATQIETFKTEAEPKSITVLTKHDLLGGENGLEKLQGDQQALVDFLVLLSASQFSGAACSSFSWNVALKRQLLAQSSKEQHRGRPRNV</sequence>
<keyword evidence="4" id="KW-1185">Reference proteome</keyword>
<feature type="transmembrane region" description="Helical" evidence="2">
    <location>
        <begin position="566"/>
        <end position="590"/>
    </location>
</feature>
<keyword evidence="2" id="KW-0472">Membrane</keyword>
<dbReference type="HOGENOM" id="CLU_255785_0_0_1"/>
<gene>
    <name evidence="3" type="ORF">CSUB01_02121</name>
</gene>
<evidence type="ECO:0000313" key="4">
    <source>
        <dbReference type="Proteomes" id="UP000027238"/>
    </source>
</evidence>
<keyword evidence="2" id="KW-0812">Transmembrane</keyword>
<dbReference type="Gene3D" id="3.40.50.11350">
    <property type="match status" value="1"/>
</dbReference>
<dbReference type="Proteomes" id="UP000027238">
    <property type="component" value="Unassembled WGS sequence"/>
</dbReference>
<accession>A0A066X242</accession>
<keyword evidence="2" id="KW-1133">Transmembrane helix</keyword>
<organism evidence="3 4">
    <name type="scientific">Colletotrichum sublineola</name>
    <name type="common">Sorghum anthracnose fungus</name>
    <dbReference type="NCBI Taxonomy" id="1173701"/>
    <lineage>
        <taxon>Eukaryota</taxon>
        <taxon>Fungi</taxon>
        <taxon>Dikarya</taxon>
        <taxon>Ascomycota</taxon>
        <taxon>Pezizomycotina</taxon>
        <taxon>Sordariomycetes</taxon>
        <taxon>Hypocreomycetidae</taxon>
        <taxon>Glomerellales</taxon>
        <taxon>Glomerellaceae</taxon>
        <taxon>Colletotrichum</taxon>
        <taxon>Colletotrichum graminicola species complex</taxon>
    </lineage>
</organism>
<dbReference type="eggNOG" id="ENOG502RWEH">
    <property type="taxonomic scope" value="Eukaryota"/>
</dbReference>